<keyword evidence="6 7" id="KW-0472">Membrane</keyword>
<keyword evidence="5 7" id="KW-1133">Transmembrane helix</keyword>
<dbReference type="AlphaFoldDB" id="A0A118JW43"/>
<evidence type="ECO:0000259" key="8">
    <source>
        <dbReference type="Pfam" id="PF06454"/>
    </source>
</evidence>
<sequence>MVGGSCLSPQKKNILIFLSMTLHFFLIFMVFVSSHRLFVMLRRFPIESRGRQKKMHEVNISTYLFDYYNFGACCVINITLGVGFVTGICCSCFLIRCIMVAIAAFDKNADIHRRHECGITGYGTCYSFVIRTTVLKELYLLWITFCFLLH</sequence>
<keyword evidence="4 7" id="KW-0812">Transmembrane</keyword>
<dbReference type="Pfam" id="PF06454">
    <property type="entry name" value="THH1_TOM1-3_dom"/>
    <property type="match status" value="2"/>
</dbReference>
<evidence type="ECO:0000256" key="7">
    <source>
        <dbReference type="SAM" id="Phobius"/>
    </source>
</evidence>
<evidence type="ECO:0000313" key="10">
    <source>
        <dbReference type="Proteomes" id="UP000243975"/>
    </source>
</evidence>
<accession>A0A118JW43</accession>
<comment type="similarity">
    <text evidence="2">Belongs to the plant tobamovirus multiplication TOM1 protein family.</text>
</comment>
<dbReference type="InterPro" id="IPR009457">
    <property type="entry name" value="THH1/TOM1/TOM3_dom"/>
</dbReference>
<dbReference type="GO" id="GO:0005774">
    <property type="term" value="C:vacuolar membrane"/>
    <property type="evidence" value="ECO:0007669"/>
    <property type="project" value="UniProtKB-SubCell"/>
</dbReference>
<feature type="transmembrane region" description="Helical" evidence="7">
    <location>
        <begin position="60"/>
        <end position="78"/>
    </location>
</feature>
<dbReference type="InterPro" id="IPR040226">
    <property type="entry name" value="THH1/TOM1/TOM3"/>
</dbReference>
<protein>
    <recommendedName>
        <fullName evidence="8">THH1/TOM1/TOM3 domain-containing protein</fullName>
    </recommendedName>
</protein>
<feature type="transmembrane region" description="Helical" evidence="7">
    <location>
        <begin position="14"/>
        <end position="39"/>
    </location>
</feature>
<reference evidence="9 10" key="1">
    <citation type="journal article" date="2016" name="Sci. Rep.">
        <title>The genome sequence of the outbreeding globe artichoke constructed de novo incorporating a phase-aware low-pass sequencing strategy of F1 progeny.</title>
        <authorList>
            <person name="Scaglione D."/>
            <person name="Reyes-Chin-Wo S."/>
            <person name="Acquadro A."/>
            <person name="Froenicke L."/>
            <person name="Portis E."/>
            <person name="Beitel C."/>
            <person name="Tirone M."/>
            <person name="Mauro R."/>
            <person name="Lo Monaco A."/>
            <person name="Mauromicale G."/>
            <person name="Faccioli P."/>
            <person name="Cattivelli L."/>
            <person name="Rieseberg L."/>
            <person name="Michelmore R."/>
            <person name="Lanteri S."/>
        </authorList>
    </citation>
    <scope>NUCLEOTIDE SEQUENCE [LARGE SCALE GENOMIC DNA]</scope>
    <source>
        <strain evidence="9">2C</strain>
    </source>
</reference>
<dbReference type="EMBL" id="LEKV01004769">
    <property type="protein sequence ID" value="KVH93430.1"/>
    <property type="molecule type" value="Genomic_DNA"/>
</dbReference>
<proteinExistence type="inferred from homology"/>
<evidence type="ECO:0000256" key="6">
    <source>
        <dbReference type="ARBA" id="ARBA00023136"/>
    </source>
</evidence>
<gene>
    <name evidence="9" type="ORF">Ccrd_004526</name>
</gene>
<dbReference type="PANTHER" id="PTHR31142">
    <property type="entry name" value="TOBAMOVIRUS MULTIPLICATION PROTEIN 1-LIKE ISOFORM X1"/>
    <property type="match status" value="1"/>
</dbReference>
<dbReference type="STRING" id="59895.A0A118JW43"/>
<organism evidence="9 10">
    <name type="scientific">Cynara cardunculus var. scolymus</name>
    <name type="common">Globe artichoke</name>
    <name type="synonym">Cynara scolymus</name>
    <dbReference type="NCBI Taxonomy" id="59895"/>
    <lineage>
        <taxon>Eukaryota</taxon>
        <taxon>Viridiplantae</taxon>
        <taxon>Streptophyta</taxon>
        <taxon>Embryophyta</taxon>
        <taxon>Tracheophyta</taxon>
        <taxon>Spermatophyta</taxon>
        <taxon>Magnoliopsida</taxon>
        <taxon>eudicotyledons</taxon>
        <taxon>Gunneridae</taxon>
        <taxon>Pentapetalae</taxon>
        <taxon>asterids</taxon>
        <taxon>campanulids</taxon>
        <taxon>Asterales</taxon>
        <taxon>Asteraceae</taxon>
        <taxon>Carduoideae</taxon>
        <taxon>Cardueae</taxon>
        <taxon>Carduinae</taxon>
        <taxon>Cynara</taxon>
    </lineage>
</organism>
<evidence type="ECO:0000256" key="1">
    <source>
        <dbReference type="ARBA" id="ARBA00004128"/>
    </source>
</evidence>
<evidence type="ECO:0000256" key="5">
    <source>
        <dbReference type="ARBA" id="ARBA00022989"/>
    </source>
</evidence>
<keyword evidence="10" id="KW-1185">Reference proteome</keyword>
<dbReference type="PANTHER" id="PTHR31142:SF22">
    <property type="entry name" value="TOBAMOVIRUS MULTIPLICATION PROTEIN 1-LIKE"/>
    <property type="match status" value="1"/>
</dbReference>
<evidence type="ECO:0000256" key="3">
    <source>
        <dbReference type="ARBA" id="ARBA00022554"/>
    </source>
</evidence>
<dbReference type="Proteomes" id="UP000243975">
    <property type="component" value="Unassembled WGS sequence"/>
</dbReference>
<keyword evidence="3" id="KW-0926">Vacuole</keyword>
<evidence type="ECO:0000256" key="4">
    <source>
        <dbReference type="ARBA" id="ARBA00022692"/>
    </source>
</evidence>
<evidence type="ECO:0000256" key="2">
    <source>
        <dbReference type="ARBA" id="ARBA00006779"/>
    </source>
</evidence>
<dbReference type="Gramene" id="KVH93430">
    <property type="protein sequence ID" value="KVH93430"/>
    <property type="gene ID" value="Ccrd_004526"/>
</dbReference>
<comment type="subcellular location">
    <subcellularLocation>
        <location evidence="1">Vacuole membrane</location>
        <topology evidence="1">Multi-pass membrane protein</topology>
    </subcellularLocation>
</comment>
<comment type="caution">
    <text evidence="9">The sequence shown here is derived from an EMBL/GenBank/DDBJ whole genome shotgun (WGS) entry which is preliminary data.</text>
</comment>
<name>A0A118JW43_CYNCS</name>
<evidence type="ECO:0000313" key="9">
    <source>
        <dbReference type="EMBL" id="KVH93430.1"/>
    </source>
</evidence>
<feature type="domain" description="THH1/TOM1/TOM3" evidence="8">
    <location>
        <begin position="82"/>
        <end position="112"/>
    </location>
</feature>
<feature type="transmembrane region" description="Helical" evidence="7">
    <location>
        <begin position="84"/>
        <end position="105"/>
    </location>
</feature>
<feature type="domain" description="THH1/TOM1/TOM3" evidence="8">
    <location>
        <begin position="20"/>
        <end position="65"/>
    </location>
</feature>